<reference evidence="2" key="1">
    <citation type="journal article" date="2020" name="Stud. Mycol.">
        <title>101 Dothideomycetes genomes: a test case for predicting lifestyles and emergence of pathogens.</title>
        <authorList>
            <person name="Haridas S."/>
            <person name="Albert R."/>
            <person name="Binder M."/>
            <person name="Bloem J."/>
            <person name="Labutti K."/>
            <person name="Salamov A."/>
            <person name="Andreopoulos B."/>
            <person name="Baker S."/>
            <person name="Barry K."/>
            <person name="Bills G."/>
            <person name="Bluhm B."/>
            <person name="Cannon C."/>
            <person name="Castanera R."/>
            <person name="Culley D."/>
            <person name="Daum C."/>
            <person name="Ezra D."/>
            <person name="Gonzalez J."/>
            <person name="Henrissat B."/>
            <person name="Kuo A."/>
            <person name="Liang C."/>
            <person name="Lipzen A."/>
            <person name="Lutzoni F."/>
            <person name="Magnuson J."/>
            <person name="Mondo S."/>
            <person name="Nolan M."/>
            <person name="Ohm R."/>
            <person name="Pangilinan J."/>
            <person name="Park H.-J."/>
            <person name="Ramirez L."/>
            <person name="Alfaro M."/>
            <person name="Sun H."/>
            <person name="Tritt A."/>
            <person name="Yoshinaga Y."/>
            <person name="Zwiers L.-H."/>
            <person name="Turgeon B."/>
            <person name="Goodwin S."/>
            <person name="Spatafora J."/>
            <person name="Crous P."/>
            <person name="Grigoriev I."/>
        </authorList>
    </citation>
    <scope>NUCLEOTIDE SEQUENCE</scope>
    <source>
        <strain evidence="2">CBS 113979</strain>
    </source>
</reference>
<evidence type="ECO:0000313" key="3">
    <source>
        <dbReference type="Proteomes" id="UP000800041"/>
    </source>
</evidence>
<dbReference type="Proteomes" id="UP000800041">
    <property type="component" value="Unassembled WGS sequence"/>
</dbReference>
<feature type="compositionally biased region" description="Basic and acidic residues" evidence="1">
    <location>
        <begin position="7"/>
        <end position="20"/>
    </location>
</feature>
<keyword evidence="3" id="KW-1185">Reference proteome</keyword>
<gene>
    <name evidence="2" type="ORF">K402DRAFT_158286</name>
</gene>
<evidence type="ECO:0000313" key="2">
    <source>
        <dbReference type="EMBL" id="KAF1983885.1"/>
    </source>
</evidence>
<proteinExistence type="predicted"/>
<organism evidence="2 3">
    <name type="scientific">Aulographum hederae CBS 113979</name>
    <dbReference type="NCBI Taxonomy" id="1176131"/>
    <lineage>
        <taxon>Eukaryota</taxon>
        <taxon>Fungi</taxon>
        <taxon>Dikarya</taxon>
        <taxon>Ascomycota</taxon>
        <taxon>Pezizomycotina</taxon>
        <taxon>Dothideomycetes</taxon>
        <taxon>Pleosporomycetidae</taxon>
        <taxon>Aulographales</taxon>
        <taxon>Aulographaceae</taxon>
    </lineage>
</organism>
<dbReference type="EMBL" id="ML977172">
    <property type="protein sequence ID" value="KAF1983885.1"/>
    <property type="molecule type" value="Genomic_DNA"/>
</dbReference>
<name>A0A6G1GSH9_9PEZI</name>
<sequence>MEGNARLSKDEKKCHHRPRTPDLCKETKSRRCRFWAVKWVHPCLPAAGRRARDGEVRRVERSLATLLCCCLDKGLRWGVEEWDARDERRSGNGALWGDRTLVSPSSYNGAGNVPVFFDGKRMKTLFIFEEAGRTLYGGGKRLICVCCMLCDGAAAGKKMAYAERMRDATRMGRAEW</sequence>
<accession>A0A6G1GSH9</accession>
<dbReference type="AlphaFoldDB" id="A0A6G1GSH9"/>
<protein>
    <submittedName>
        <fullName evidence="2">Uncharacterized protein</fullName>
    </submittedName>
</protein>
<evidence type="ECO:0000256" key="1">
    <source>
        <dbReference type="SAM" id="MobiDB-lite"/>
    </source>
</evidence>
<feature type="region of interest" description="Disordered" evidence="1">
    <location>
        <begin position="1"/>
        <end position="20"/>
    </location>
</feature>